<evidence type="ECO:0000313" key="1">
    <source>
        <dbReference type="EMBL" id="EDL82120.1"/>
    </source>
</evidence>
<protein>
    <submittedName>
        <fullName evidence="1">RCG28405</fullName>
    </submittedName>
</protein>
<dbReference type="Gene3D" id="3.80.10.10">
    <property type="entry name" value="Ribonuclease Inhibitor"/>
    <property type="match status" value="1"/>
</dbReference>
<dbReference type="Proteomes" id="UP000234681">
    <property type="component" value="Chromosome 2"/>
</dbReference>
<organism evidence="1 2">
    <name type="scientific">Rattus norvegicus</name>
    <name type="common">Rat</name>
    <dbReference type="NCBI Taxonomy" id="10116"/>
    <lineage>
        <taxon>Eukaryota</taxon>
        <taxon>Metazoa</taxon>
        <taxon>Chordata</taxon>
        <taxon>Craniata</taxon>
        <taxon>Vertebrata</taxon>
        <taxon>Euteleostomi</taxon>
        <taxon>Mammalia</taxon>
        <taxon>Eutheria</taxon>
        <taxon>Euarchontoglires</taxon>
        <taxon>Glires</taxon>
        <taxon>Rodentia</taxon>
        <taxon>Myomorpha</taxon>
        <taxon>Muroidea</taxon>
        <taxon>Muridae</taxon>
        <taxon>Murinae</taxon>
        <taxon>Rattus</taxon>
    </lineage>
</organism>
<dbReference type="EMBL" id="CH473952">
    <property type="protein sequence ID" value="EDL82120.1"/>
    <property type="molecule type" value="Genomic_DNA"/>
</dbReference>
<dbReference type="InterPro" id="IPR032675">
    <property type="entry name" value="LRR_dom_sf"/>
</dbReference>
<reference evidence="2" key="1">
    <citation type="submission" date="2005-09" db="EMBL/GenBank/DDBJ databases">
        <authorList>
            <person name="Mural R.J."/>
            <person name="Li P.W."/>
            <person name="Adams M.D."/>
            <person name="Amanatides P.G."/>
            <person name="Baden-Tillson H."/>
            <person name="Barnstead M."/>
            <person name="Chin S.H."/>
            <person name="Dew I."/>
            <person name="Evans C.A."/>
            <person name="Ferriera S."/>
            <person name="Flanigan M."/>
            <person name="Fosler C."/>
            <person name="Glodek A."/>
            <person name="Gu Z."/>
            <person name="Holt R.A."/>
            <person name="Jennings D."/>
            <person name="Kraft C.L."/>
            <person name="Lu F."/>
            <person name="Nguyen T."/>
            <person name="Nusskern D.R."/>
            <person name="Pfannkoch C.M."/>
            <person name="Sitter C."/>
            <person name="Sutton G.G."/>
            <person name="Venter J.C."/>
            <person name="Wang Z."/>
            <person name="Woodage T."/>
            <person name="Zheng X.H."/>
            <person name="Zhong F."/>
        </authorList>
    </citation>
    <scope>NUCLEOTIDE SEQUENCE [LARGE SCALE GENOMIC DNA]</scope>
    <source>
        <strain>BN</strain>
        <strain evidence="2">Sprague-Dawley</strain>
    </source>
</reference>
<evidence type="ECO:0000313" key="2">
    <source>
        <dbReference type="Proteomes" id="UP000234681"/>
    </source>
</evidence>
<name>A6HVI4_RAT</name>
<sequence>MGCDCKLYQLCPHWQYRQLSSVMDFQEDLYCVHSKKLHSLSLDFFNCSKYKESTWEAH</sequence>
<proteinExistence type="predicted"/>
<gene>
    <name evidence="1" type="ORF">rCG_28405</name>
</gene>
<accession>A6HVI4</accession>
<feature type="non-terminal residue" evidence="1">
    <location>
        <position position="58"/>
    </location>
</feature>
<dbReference type="AlphaFoldDB" id="A6HVI4"/>